<dbReference type="SUPFAM" id="SSF51445">
    <property type="entry name" value="(Trans)glycosidases"/>
    <property type="match status" value="1"/>
</dbReference>
<feature type="domain" description="CBM6" evidence="7">
    <location>
        <begin position="510"/>
        <end position="634"/>
    </location>
</feature>
<dbReference type="GO" id="GO:0030246">
    <property type="term" value="F:carbohydrate binding"/>
    <property type="evidence" value="ECO:0007669"/>
    <property type="project" value="InterPro"/>
</dbReference>
<dbReference type="Pfam" id="PF03422">
    <property type="entry name" value="CBM_6"/>
    <property type="match status" value="1"/>
</dbReference>
<dbReference type="InterPro" id="IPR006584">
    <property type="entry name" value="Cellulose-bd_IV"/>
</dbReference>
<dbReference type="OrthoDB" id="9806701at2"/>
<dbReference type="CDD" id="cd04084">
    <property type="entry name" value="CBM6_xylanase-like"/>
    <property type="match status" value="1"/>
</dbReference>
<dbReference type="SUPFAM" id="SSF51011">
    <property type="entry name" value="Glycosyl hydrolase domain"/>
    <property type="match status" value="1"/>
</dbReference>
<dbReference type="GO" id="GO:0004348">
    <property type="term" value="F:glucosylceramidase activity"/>
    <property type="evidence" value="ECO:0007669"/>
    <property type="project" value="InterPro"/>
</dbReference>
<evidence type="ECO:0000256" key="2">
    <source>
        <dbReference type="ARBA" id="ARBA00022729"/>
    </source>
</evidence>
<feature type="chain" id="PRO_5012867986" evidence="6">
    <location>
        <begin position="27"/>
        <end position="635"/>
    </location>
</feature>
<dbReference type="STRING" id="695939.SAMN00790413_06100"/>
<evidence type="ECO:0000256" key="5">
    <source>
        <dbReference type="SAM" id="MobiDB-lite"/>
    </source>
</evidence>
<evidence type="ECO:0000313" key="8">
    <source>
        <dbReference type="EMBL" id="SMB97640.1"/>
    </source>
</evidence>
<dbReference type="Gene3D" id="2.60.40.1180">
    <property type="entry name" value="Golgi alpha-mannosidase II"/>
    <property type="match status" value="1"/>
</dbReference>
<sequence length="635" mass="68258">MSFSGLPRLRFAPTTGLMALTLGLMACQPVTVPGSGGGEHTQPASAVGVLLTTGDQSRLLSTESSAHFSRDGGETYPTVTVDTTRTDQQMDGVGAALTDASAWLIQNKLSADARTSLLRDLFGTAGAGLDGLRLPMGASDFALTHYSYDDVPAGQTDPTLAHFSVEHDRAYILPVAQQARQINPGLKFMASPWSAPGWMKTTDSLIKGKLKPENYPVYAQYFRRFIEAYAQAGVPIDPVTVQNEPHAEPDNYPGMRVEAGEAAAFIRDHLGPTLRQAGLNTKIIGWDHNWDEWTYPLELLQDAGASRDLDGTAFHCYGGDVDAQSQVHDTFPGKNLYFTECSGGYWADNFADNLKWNTQNLLIGAPRNWAKTVLLWNLALDGNHGPHTGGCGDCRGVVTIHQDTGKVDRNVEYYVLAQYGRAVRPGAYRVSSATYNADAGTLQSVAFRNPDGSKALIVLNTASSPLTFKVKENGSSFYTTLPAASVATYTWTGMGSDAPAPTAPPLDAYTRIEAENYSAVQGIQTESSSDEGGGRDVGHTDGGDYLAFQRVDFGTGKGKGVDFRLASGAQGGTLELHLDAPDGPLLASVTAPGTGGWQTWKTLRADLQEASTGIQKVYAVFRDGGLNFNWFQFRR</sequence>
<dbReference type="Pfam" id="PF02055">
    <property type="entry name" value="Glyco_hydro_30"/>
    <property type="match status" value="1"/>
</dbReference>
<dbReference type="Proteomes" id="UP000192582">
    <property type="component" value="Unassembled WGS sequence"/>
</dbReference>
<dbReference type="InterPro" id="IPR033453">
    <property type="entry name" value="Glyco_hydro_30_TIM-barrel"/>
</dbReference>
<keyword evidence="3 4" id="KW-0378">Hydrolase</keyword>
<evidence type="ECO:0000313" key="9">
    <source>
        <dbReference type="Proteomes" id="UP000192582"/>
    </source>
</evidence>
<dbReference type="InterPro" id="IPR017853">
    <property type="entry name" value="GH"/>
</dbReference>
<reference evidence="8 9" key="1">
    <citation type="submission" date="2017-04" db="EMBL/GenBank/DDBJ databases">
        <authorList>
            <person name="Afonso C.L."/>
            <person name="Miller P.J."/>
            <person name="Scott M.A."/>
            <person name="Spackman E."/>
            <person name="Goraichik I."/>
            <person name="Dimitrov K.M."/>
            <person name="Suarez D.L."/>
            <person name="Swayne D.E."/>
        </authorList>
    </citation>
    <scope>NUCLEOTIDE SEQUENCE [LARGE SCALE GENOMIC DNA]</scope>
    <source>
        <strain evidence="8 9">KR-140</strain>
    </source>
</reference>
<dbReference type="Pfam" id="PF17189">
    <property type="entry name" value="Glyco_hydro_30C"/>
    <property type="match status" value="1"/>
</dbReference>
<comment type="similarity">
    <text evidence="1 4">Belongs to the glycosyl hydrolase 30 family.</text>
</comment>
<accession>A0A1W1VWK8</accession>
<evidence type="ECO:0000256" key="4">
    <source>
        <dbReference type="RuleBase" id="RU361188"/>
    </source>
</evidence>
<keyword evidence="4" id="KW-0326">Glycosidase</keyword>
<feature type="signal peptide" evidence="6">
    <location>
        <begin position="1"/>
        <end position="26"/>
    </location>
</feature>
<dbReference type="GO" id="GO:0006680">
    <property type="term" value="P:glucosylceramide catabolic process"/>
    <property type="evidence" value="ECO:0007669"/>
    <property type="project" value="TreeGrafter"/>
</dbReference>
<dbReference type="Gene3D" id="2.60.120.260">
    <property type="entry name" value="Galactose-binding domain-like"/>
    <property type="match status" value="1"/>
</dbReference>
<keyword evidence="2 6" id="KW-0732">Signal</keyword>
<dbReference type="Gene3D" id="3.20.20.80">
    <property type="entry name" value="Glycosidases"/>
    <property type="match status" value="1"/>
</dbReference>
<dbReference type="PRINTS" id="PR00843">
    <property type="entry name" value="GLHYDRLASE30"/>
</dbReference>
<organism evidence="8 9">
    <name type="scientific">Deinococcus hopiensis KR-140</name>
    <dbReference type="NCBI Taxonomy" id="695939"/>
    <lineage>
        <taxon>Bacteria</taxon>
        <taxon>Thermotogati</taxon>
        <taxon>Deinococcota</taxon>
        <taxon>Deinococci</taxon>
        <taxon>Deinococcales</taxon>
        <taxon>Deinococcaceae</taxon>
        <taxon>Deinococcus</taxon>
    </lineage>
</organism>
<proteinExistence type="inferred from homology"/>
<dbReference type="SMART" id="SM00606">
    <property type="entry name" value="CBD_IV"/>
    <property type="match status" value="1"/>
</dbReference>
<keyword evidence="9" id="KW-1185">Reference proteome</keyword>
<dbReference type="InterPro" id="IPR005084">
    <property type="entry name" value="CBM6"/>
</dbReference>
<feature type="region of interest" description="Disordered" evidence="5">
    <location>
        <begin position="521"/>
        <end position="541"/>
    </location>
</feature>
<dbReference type="InterPro" id="IPR033452">
    <property type="entry name" value="GH30_C"/>
</dbReference>
<protein>
    <submittedName>
        <fullName evidence="8">Glucosylceramidase</fullName>
    </submittedName>
</protein>
<evidence type="ECO:0000256" key="3">
    <source>
        <dbReference type="ARBA" id="ARBA00022801"/>
    </source>
</evidence>
<dbReference type="InterPro" id="IPR008979">
    <property type="entry name" value="Galactose-bd-like_sf"/>
</dbReference>
<dbReference type="PROSITE" id="PS51175">
    <property type="entry name" value="CBM6"/>
    <property type="match status" value="1"/>
</dbReference>
<evidence type="ECO:0000256" key="6">
    <source>
        <dbReference type="SAM" id="SignalP"/>
    </source>
</evidence>
<gene>
    <name evidence="8" type="ORF">SAMN00790413_06100</name>
</gene>
<dbReference type="PANTHER" id="PTHR11069:SF23">
    <property type="entry name" value="LYSOSOMAL ACID GLUCOSYLCERAMIDASE"/>
    <property type="match status" value="1"/>
</dbReference>
<dbReference type="GO" id="GO:0016020">
    <property type="term" value="C:membrane"/>
    <property type="evidence" value="ECO:0007669"/>
    <property type="project" value="GOC"/>
</dbReference>
<evidence type="ECO:0000256" key="1">
    <source>
        <dbReference type="ARBA" id="ARBA00005382"/>
    </source>
</evidence>
<dbReference type="AlphaFoldDB" id="A0A1W1VWK8"/>
<feature type="compositionally biased region" description="Basic and acidic residues" evidence="5">
    <location>
        <begin position="532"/>
        <end position="541"/>
    </location>
</feature>
<name>A0A1W1VWK8_9DEIO</name>
<dbReference type="RefSeq" id="WP_084051414.1">
    <property type="nucleotide sequence ID" value="NZ_FWWU01000011.1"/>
</dbReference>
<evidence type="ECO:0000259" key="7">
    <source>
        <dbReference type="PROSITE" id="PS51175"/>
    </source>
</evidence>
<dbReference type="InterPro" id="IPR001139">
    <property type="entry name" value="Glyco_hydro_30"/>
</dbReference>
<dbReference type="EMBL" id="FWWU01000011">
    <property type="protein sequence ID" value="SMB97640.1"/>
    <property type="molecule type" value="Genomic_DNA"/>
</dbReference>
<dbReference type="PANTHER" id="PTHR11069">
    <property type="entry name" value="GLUCOSYLCERAMIDASE"/>
    <property type="match status" value="1"/>
</dbReference>
<dbReference type="InterPro" id="IPR013780">
    <property type="entry name" value="Glyco_hydro_b"/>
</dbReference>
<dbReference type="SUPFAM" id="SSF49785">
    <property type="entry name" value="Galactose-binding domain-like"/>
    <property type="match status" value="1"/>
</dbReference>